<comment type="cofactor">
    <cofactor evidence="1">
        <name>Mg(2+)</name>
        <dbReference type="ChEBI" id="CHEBI:18420"/>
    </cofactor>
</comment>
<evidence type="ECO:0000256" key="2">
    <source>
        <dbReference type="ARBA" id="ARBA00022722"/>
    </source>
</evidence>
<keyword evidence="4" id="KW-0460">Magnesium</keyword>
<keyword evidence="5" id="KW-0812">Transmembrane</keyword>
<keyword evidence="8" id="KW-1185">Reference proteome</keyword>
<feature type="transmembrane region" description="Helical" evidence="5">
    <location>
        <begin position="7"/>
        <end position="27"/>
    </location>
</feature>
<dbReference type="GO" id="GO:0016787">
    <property type="term" value="F:hydrolase activity"/>
    <property type="evidence" value="ECO:0007669"/>
    <property type="project" value="UniProtKB-KW"/>
</dbReference>
<dbReference type="OrthoDB" id="9780734at2"/>
<dbReference type="CDD" id="cd09877">
    <property type="entry name" value="PIN_YacL-like"/>
    <property type="match status" value="1"/>
</dbReference>
<accession>A0A3D8P260</accession>
<dbReference type="SMART" id="SM00670">
    <property type="entry name" value="PINc"/>
    <property type="match status" value="1"/>
</dbReference>
<gene>
    <name evidence="7" type="ORF">DXX99_07755</name>
</gene>
<organism evidence="7 8">
    <name type="scientific">Ammonifex thiophilus</name>
    <dbReference type="NCBI Taxonomy" id="444093"/>
    <lineage>
        <taxon>Bacteria</taxon>
        <taxon>Bacillati</taxon>
        <taxon>Bacillota</taxon>
        <taxon>Clostridia</taxon>
        <taxon>Thermoanaerobacterales</taxon>
        <taxon>Thermoanaerobacteraceae</taxon>
        <taxon>Ammonifex</taxon>
    </lineage>
</organism>
<feature type="transmembrane region" description="Helical" evidence="5">
    <location>
        <begin position="111"/>
        <end position="129"/>
    </location>
</feature>
<dbReference type="Pfam" id="PF01938">
    <property type="entry name" value="TRAM"/>
    <property type="match status" value="1"/>
</dbReference>
<evidence type="ECO:0000256" key="1">
    <source>
        <dbReference type="ARBA" id="ARBA00001946"/>
    </source>
</evidence>
<dbReference type="Pfam" id="PF01850">
    <property type="entry name" value="PIN"/>
    <property type="match status" value="1"/>
</dbReference>
<feature type="domain" description="TRAM" evidence="6">
    <location>
        <begin position="290"/>
        <end position="351"/>
    </location>
</feature>
<dbReference type="GO" id="GO:0004518">
    <property type="term" value="F:nuclease activity"/>
    <property type="evidence" value="ECO:0007669"/>
    <property type="project" value="UniProtKB-KW"/>
</dbReference>
<dbReference type="InterPro" id="IPR002716">
    <property type="entry name" value="PIN_dom"/>
</dbReference>
<reference evidence="7 8" key="1">
    <citation type="submission" date="2018-08" db="EMBL/GenBank/DDBJ databases">
        <title>Form III RuBisCO-mediated autotrophy in Thermodesulfobium bacteria.</title>
        <authorList>
            <person name="Toshchakov S.V."/>
            <person name="Kublanov I.V."/>
            <person name="Frolov E."/>
            <person name="Bonch-Osmolovskaya E.A."/>
            <person name="Tourova T.P."/>
            <person name="Chernych N.A."/>
            <person name="Lebedinsky A.V."/>
        </authorList>
    </citation>
    <scope>NUCLEOTIDE SEQUENCE [LARGE SCALE GENOMIC DNA]</scope>
    <source>
        <strain evidence="7 8">SR</strain>
    </source>
</reference>
<keyword evidence="5" id="KW-0472">Membrane</keyword>
<dbReference type="Proteomes" id="UP000256329">
    <property type="component" value="Unassembled WGS sequence"/>
</dbReference>
<dbReference type="PROSITE" id="PS50926">
    <property type="entry name" value="TRAM"/>
    <property type="match status" value="1"/>
</dbReference>
<dbReference type="SUPFAM" id="SSF88723">
    <property type="entry name" value="PIN domain-like"/>
    <property type="match status" value="1"/>
</dbReference>
<name>A0A3D8P260_9THEO</name>
<evidence type="ECO:0000259" key="6">
    <source>
        <dbReference type="PROSITE" id="PS50926"/>
    </source>
</evidence>
<dbReference type="InterPro" id="IPR002792">
    <property type="entry name" value="TRAM_dom"/>
</dbReference>
<dbReference type="AlphaFoldDB" id="A0A3D8P260"/>
<sequence length="369" mass="39399">MARRVAFFILTLAFAAGGALLAFFLLNFWSFPLIWRIGVVAAGGGIGFLVGAFLSPRLIEVVVWLTCRWEQYLQRMPLSDLLAGIVGLILGLLIINLFAPVLSALGWAGKIIWLGAAGLTGYLGFSLGVKKREEFWGLISSLPRPGKERGGRASAGSGSLKLLDTSAIIDGRIADLCASGFLEGTLVVPLFVLEELQHIADSGDTLRRNRGRRGLDILNRIKKETGVKVQICEQAVDGGEGLPVDAKLVRLAKKLGAKLVTTDYNLHKVAELQGIKVLNINELAQALRPVVLPGEEMSIHLVKDGKEPGQGVGYLEDGTMVVVEGGKKHIGQTIRVTVTSVLQTSAGRMIFAKPKAEGETGFGGVNAIG</sequence>
<feature type="transmembrane region" description="Helical" evidence="5">
    <location>
        <begin position="33"/>
        <end position="54"/>
    </location>
</feature>
<keyword evidence="2" id="KW-0540">Nuclease</keyword>
<dbReference type="PANTHER" id="PTHR11603:SF147">
    <property type="entry name" value="MEMBRANE PROTEIN"/>
    <property type="match status" value="1"/>
</dbReference>
<dbReference type="Gene3D" id="3.40.50.1010">
    <property type="entry name" value="5'-nuclease"/>
    <property type="match status" value="1"/>
</dbReference>
<dbReference type="PANTHER" id="PTHR11603">
    <property type="entry name" value="AAA FAMILY ATPASE"/>
    <property type="match status" value="1"/>
</dbReference>
<evidence type="ECO:0000256" key="5">
    <source>
        <dbReference type="SAM" id="Phobius"/>
    </source>
</evidence>
<dbReference type="RefSeq" id="WP_115792927.1">
    <property type="nucleotide sequence ID" value="NZ_QSLN01000011.1"/>
</dbReference>
<evidence type="ECO:0000256" key="3">
    <source>
        <dbReference type="ARBA" id="ARBA00022801"/>
    </source>
</evidence>
<evidence type="ECO:0000313" key="8">
    <source>
        <dbReference type="Proteomes" id="UP000256329"/>
    </source>
</evidence>
<dbReference type="EMBL" id="QSLN01000011">
    <property type="protein sequence ID" value="RDV82301.1"/>
    <property type="molecule type" value="Genomic_DNA"/>
</dbReference>
<keyword evidence="3" id="KW-0378">Hydrolase</keyword>
<protein>
    <submittedName>
        <fullName evidence="7">PIN domain-containing protein</fullName>
    </submittedName>
</protein>
<proteinExistence type="predicted"/>
<feature type="transmembrane region" description="Helical" evidence="5">
    <location>
        <begin position="81"/>
        <end position="105"/>
    </location>
</feature>
<evidence type="ECO:0000256" key="4">
    <source>
        <dbReference type="ARBA" id="ARBA00022842"/>
    </source>
</evidence>
<evidence type="ECO:0000313" key="7">
    <source>
        <dbReference type="EMBL" id="RDV82301.1"/>
    </source>
</evidence>
<keyword evidence="5" id="KW-1133">Transmembrane helix</keyword>
<dbReference type="InterPro" id="IPR029060">
    <property type="entry name" value="PIN-like_dom_sf"/>
</dbReference>
<dbReference type="InterPro" id="IPR052041">
    <property type="entry name" value="Nucleic_acid_metab_PIN/TRAM"/>
</dbReference>
<comment type="caution">
    <text evidence="7">The sequence shown here is derived from an EMBL/GenBank/DDBJ whole genome shotgun (WGS) entry which is preliminary data.</text>
</comment>